<dbReference type="RefSeq" id="WP_103081422.1">
    <property type="nucleotide sequence ID" value="NZ_CP021850.1"/>
</dbReference>
<sequence>MSDDEIITSIADGKIAALEQLYNRTYKNVYAFIFSIVKCRHTAEDLMHDTYMRIFEKASTYQAGTCLKTWFMTISEKPELFYRLKKIKHKTLH</sequence>
<dbReference type="OrthoDB" id="9795666at2"/>
<evidence type="ECO:0000313" key="5">
    <source>
        <dbReference type="EMBL" id="PNT99237.1"/>
    </source>
</evidence>
<gene>
    <name evidence="5" type="ORF">CDQ84_09070</name>
</gene>
<evidence type="ECO:0000256" key="3">
    <source>
        <dbReference type="ARBA" id="ARBA00023163"/>
    </source>
</evidence>
<evidence type="ECO:0000256" key="2">
    <source>
        <dbReference type="ARBA" id="ARBA00023082"/>
    </source>
</evidence>
<organism evidence="5 6">
    <name type="scientific">Clostridium thermosuccinogenes</name>
    <dbReference type="NCBI Taxonomy" id="84032"/>
    <lineage>
        <taxon>Bacteria</taxon>
        <taxon>Bacillati</taxon>
        <taxon>Bacillota</taxon>
        <taxon>Clostridia</taxon>
        <taxon>Eubacteriales</taxon>
        <taxon>Clostridiaceae</taxon>
        <taxon>Clostridium</taxon>
    </lineage>
</organism>
<evidence type="ECO:0000256" key="1">
    <source>
        <dbReference type="ARBA" id="ARBA00023015"/>
    </source>
</evidence>
<evidence type="ECO:0000313" key="6">
    <source>
        <dbReference type="Proteomes" id="UP000236151"/>
    </source>
</evidence>
<evidence type="ECO:0000259" key="4">
    <source>
        <dbReference type="Pfam" id="PF04542"/>
    </source>
</evidence>
<comment type="caution">
    <text evidence="5">The sequence shown here is derived from an EMBL/GenBank/DDBJ whole genome shotgun (WGS) entry which is preliminary data.</text>
</comment>
<dbReference type="SUPFAM" id="SSF88946">
    <property type="entry name" value="Sigma2 domain of RNA polymerase sigma factors"/>
    <property type="match status" value="1"/>
</dbReference>
<dbReference type="GO" id="GO:0016987">
    <property type="term" value="F:sigma factor activity"/>
    <property type="evidence" value="ECO:0007669"/>
    <property type="project" value="UniProtKB-KW"/>
</dbReference>
<dbReference type="Proteomes" id="UP000236151">
    <property type="component" value="Unassembled WGS sequence"/>
</dbReference>
<dbReference type="KEGG" id="cthd:CDO33_01840"/>
<feature type="domain" description="RNA polymerase sigma-70 region 2" evidence="4">
    <location>
        <begin position="21"/>
        <end position="74"/>
    </location>
</feature>
<dbReference type="InterPro" id="IPR013325">
    <property type="entry name" value="RNA_pol_sigma_r2"/>
</dbReference>
<keyword evidence="3" id="KW-0804">Transcription</keyword>
<keyword evidence="6" id="KW-1185">Reference proteome</keyword>
<dbReference type="Gene3D" id="1.10.1740.10">
    <property type="match status" value="1"/>
</dbReference>
<reference evidence="6" key="1">
    <citation type="submission" date="2017-06" db="EMBL/GenBank/DDBJ databases">
        <title>Investigating the central metabolism of Clostridium thermosuccinogenes.</title>
        <authorList>
            <person name="Koendjbiharie J.G."/>
            <person name="Van Kranenburg R."/>
            <person name="Vriesendorp B."/>
        </authorList>
    </citation>
    <scope>NUCLEOTIDE SEQUENCE [LARGE SCALE GENOMIC DNA]</scope>
    <source>
        <strain evidence="6">DSM 5806</strain>
    </source>
</reference>
<keyword evidence="1" id="KW-0805">Transcription regulation</keyword>
<protein>
    <recommendedName>
        <fullName evidence="4">RNA polymerase sigma-70 region 2 domain-containing protein</fullName>
    </recommendedName>
</protein>
<name>A0A2K2FEP9_9CLOT</name>
<dbReference type="PANTHER" id="PTHR43133">
    <property type="entry name" value="RNA POLYMERASE ECF-TYPE SIGMA FACTO"/>
    <property type="match status" value="1"/>
</dbReference>
<dbReference type="InterPro" id="IPR039425">
    <property type="entry name" value="RNA_pol_sigma-70-like"/>
</dbReference>
<dbReference type="GO" id="GO:0006352">
    <property type="term" value="P:DNA-templated transcription initiation"/>
    <property type="evidence" value="ECO:0007669"/>
    <property type="project" value="InterPro"/>
</dbReference>
<dbReference type="AlphaFoldDB" id="A0A2K2FEP9"/>
<dbReference type="PANTHER" id="PTHR43133:SF62">
    <property type="entry name" value="RNA POLYMERASE SIGMA FACTOR SIGZ"/>
    <property type="match status" value="1"/>
</dbReference>
<accession>A0A2K2FEP9</accession>
<dbReference type="Pfam" id="PF04542">
    <property type="entry name" value="Sigma70_r2"/>
    <property type="match status" value="1"/>
</dbReference>
<keyword evidence="2" id="KW-0731">Sigma factor</keyword>
<dbReference type="InterPro" id="IPR007627">
    <property type="entry name" value="RNA_pol_sigma70_r2"/>
</dbReference>
<dbReference type="EMBL" id="NIOJ01000020">
    <property type="protein sequence ID" value="PNT99237.1"/>
    <property type="molecule type" value="Genomic_DNA"/>
</dbReference>
<proteinExistence type="predicted"/>